<dbReference type="GO" id="GO:0016491">
    <property type="term" value="F:oxidoreductase activity"/>
    <property type="evidence" value="ECO:0007669"/>
    <property type="project" value="UniProtKB-KW"/>
</dbReference>
<dbReference type="InterPro" id="IPR020843">
    <property type="entry name" value="ER"/>
</dbReference>
<comment type="similarity">
    <text evidence="1 3">Belongs to the zinc-containing alcohol dehydrogenase family. Quinone oxidoreductase subfamily.</text>
</comment>
<dbReference type="OrthoDB" id="9785812at2"/>
<dbReference type="EMBL" id="LXKA01000328">
    <property type="protein sequence ID" value="OAJ57283.1"/>
    <property type="molecule type" value="Genomic_DNA"/>
</dbReference>
<dbReference type="STRING" id="1462993.A6V36_25095"/>
<dbReference type="Proteomes" id="UP000077961">
    <property type="component" value="Unassembled WGS sequence"/>
</dbReference>
<dbReference type="InterPro" id="IPR013149">
    <property type="entry name" value="ADH-like_C"/>
</dbReference>
<evidence type="ECO:0000313" key="6">
    <source>
        <dbReference type="EMBL" id="OAJ60937.1"/>
    </source>
</evidence>
<dbReference type="Proteomes" id="UP000078116">
    <property type="component" value="Unassembled WGS sequence"/>
</dbReference>
<accession>A0A1A9N3I6</accession>
<name>A0A1A9N3I6_9BURK</name>
<sequence length="338" mass="36274">MKAVGYRVKGGLEVLTDIELPTPEPGPRDLRVAVKAVSVNPVDVKRRRWESPAEGEDYKVLGYDASGIVEAVGSEVTLFKPGDEVFYAGAMDRPGTNSALHLVDERIVGPKPRSLSFAEAAALPLTSITAWEMLFDRLKLRYGTQAGSRMQGGTLLVLNGAGGVGSMTIQLATRLTGLTVIATASRPETAAWARQLGAPHVADHSKPISEAIKAAGFDGVDYVAAITSTRGSVPDIARAMNPQGHIVLIDNFDESIAPFKEKSITISWEMMFTRSLFQTADMDAQHRLLSEVSTLVDAGVLKTTLTHVSGPINAENLRKAHERVETGRAIGKTVLEGF</sequence>
<dbReference type="Pfam" id="PF00107">
    <property type="entry name" value="ADH_zinc_N"/>
    <property type="match status" value="1"/>
</dbReference>
<dbReference type="SMART" id="SM00829">
    <property type="entry name" value="PKS_ER"/>
    <property type="match status" value="1"/>
</dbReference>
<reference evidence="7 8" key="1">
    <citation type="submission" date="2016-04" db="EMBL/GenBank/DDBJ databases">
        <title>Reclassification of Paraburkholderia panaciterrae (Farh et al. 2015) Dobritsa &amp; Samadpour 2016 as a later homotypic synonym of Paraburkholderia ginsengiterrae (Farh et al. 2015) Dobritsa &amp; Samadpour 2016.</title>
        <authorList>
            <person name="Dobritsa A.P."/>
            <person name="Kutumbaka K."/>
            <person name="Samadpour M."/>
        </authorList>
    </citation>
    <scope>NUCLEOTIDE SEQUENCE [LARGE SCALE GENOMIC DNA]</scope>
    <source>
        <strain evidence="5 8">DCY85</strain>
        <strain evidence="6 7">DCY85-1</strain>
    </source>
</reference>
<keyword evidence="3" id="KW-0479">Metal-binding</keyword>
<dbReference type="InterPro" id="IPR036291">
    <property type="entry name" value="NAD(P)-bd_dom_sf"/>
</dbReference>
<keyword evidence="3" id="KW-0560">Oxidoreductase</keyword>
<comment type="caution">
    <text evidence="5">The sequence shown here is derived from an EMBL/GenBank/DDBJ whole genome shotgun (WGS) entry which is preliminary data.</text>
</comment>
<dbReference type="CDD" id="cd08252">
    <property type="entry name" value="AL_MDR"/>
    <property type="match status" value="1"/>
</dbReference>
<keyword evidence="2" id="KW-0521">NADP</keyword>
<keyword evidence="7" id="KW-1185">Reference proteome</keyword>
<evidence type="ECO:0000313" key="8">
    <source>
        <dbReference type="Proteomes" id="UP000078116"/>
    </source>
</evidence>
<dbReference type="PANTHER" id="PTHR44154">
    <property type="entry name" value="QUINONE OXIDOREDUCTASE"/>
    <property type="match status" value="1"/>
</dbReference>
<proteinExistence type="inferred from homology"/>
<dbReference type="InterPro" id="IPR011032">
    <property type="entry name" value="GroES-like_sf"/>
</dbReference>
<feature type="domain" description="Enoyl reductase (ER)" evidence="4">
    <location>
        <begin position="10"/>
        <end position="335"/>
    </location>
</feature>
<evidence type="ECO:0000256" key="3">
    <source>
        <dbReference type="RuleBase" id="RU364000"/>
    </source>
</evidence>
<dbReference type="EMBL" id="LXJZ01000100">
    <property type="protein sequence ID" value="OAJ60937.1"/>
    <property type="molecule type" value="Genomic_DNA"/>
</dbReference>
<keyword evidence="3" id="KW-0862">Zinc</keyword>
<dbReference type="InterPro" id="IPR051603">
    <property type="entry name" value="Zinc-ADH_QOR/CCCR"/>
</dbReference>
<dbReference type="GO" id="GO:0008270">
    <property type="term" value="F:zinc ion binding"/>
    <property type="evidence" value="ECO:0007669"/>
    <property type="project" value="InterPro"/>
</dbReference>
<dbReference type="PANTHER" id="PTHR44154:SF1">
    <property type="entry name" value="QUINONE OXIDOREDUCTASE"/>
    <property type="match status" value="1"/>
</dbReference>
<dbReference type="Gene3D" id="3.40.50.720">
    <property type="entry name" value="NAD(P)-binding Rossmann-like Domain"/>
    <property type="match status" value="1"/>
</dbReference>
<dbReference type="InterPro" id="IPR014182">
    <property type="entry name" value="ADH_Zn_typ-1"/>
</dbReference>
<dbReference type="SUPFAM" id="SSF50129">
    <property type="entry name" value="GroES-like"/>
    <property type="match status" value="1"/>
</dbReference>
<gene>
    <name evidence="6" type="ORF">A6V36_25095</name>
    <name evidence="5" type="ORF">A6V37_29505</name>
</gene>
<evidence type="ECO:0000256" key="1">
    <source>
        <dbReference type="ARBA" id="ARBA00010371"/>
    </source>
</evidence>
<dbReference type="Pfam" id="PF08240">
    <property type="entry name" value="ADH_N"/>
    <property type="match status" value="1"/>
</dbReference>
<dbReference type="InterPro" id="IPR013154">
    <property type="entry name" value="ADH-like_N"/>
</dbReference>
<protein>
    <recommendedName>
        <fullName evidence="3">Zinc-type alcohol dehydrogenase-like protein</fullName>
    </recommendedName>
</protein>
<evidence type="ECO:0000259" key="4">
    <source>
        <dbReference type="SMART" id="SM00829"/>
    </source>
</evidence>
<dbReference type="NCBIfam" id="TIGR02817">
    <property type="entry name" value="adh_fam_1"/>
    <property type="match status" value="1"/>
</dbReference>
<organism evidence="5 8">
    <name type="scientific">Paraburkholderia ginsengiterrae</name>
    <dbReference type="NCBI Taxonomy" id="1462993"/>
    <lineage>
        <taxon>Bacteria</taxon>
        <taxon>Pseudomonadati</taxon>
        <taxon>Pseudomonadota</taxon>
        <taxon>Betaproteobacteria</taxon>
        <taxon>Burkholderiales</taxon>
        <taxon>Burkholderiaceae</taxon>
        <taxon>Paraburkholderia</taxon>
    </lineage>
</organism>
<evidence type="ECO:0000256" key="2">
    <source>
        <dbReference type="ARBA" id="ARBA00022857"/>
    </source>
</evidence>
<dbReference type="Gene3D" id="3.90.180.10">
    <property type="entry name" value="Medium-chain alcohol dehydrogenases, catalytic domain"/>
    <property type="match status" value="1"/>
</dbReference>
<evidence type="ECO:0000313" key="7">
    <source>
        <dbReference type="Proteomes" id="UP000077961"/>
    </source>
</evidence>
<dbReference type="AlphaFoldDB" id="A0A1A9N3I6"/>
<dbReference type="SUPFAM" id="SSF51735">
    <property type="entry name" value="NAD(P)-binding Rossmann-fold domains"/>
    <property type="match status" value="1"/>
</dbReference>
<evidence type="ECO:0000313" key="5">
    <source>
        <dbReference type="EMBL" id="OAJ57283.1"/>
    </source>
</evidence>
<dbReference type="RefSeq" id="WP_064266493.1">
    <property type="nucleotide sequence ID" value="NZ_LXJZ01000100.1"/>
</dbReference>